<protein>
    <submittedName>
        <fullName evidence="1">Uncharacterized protein</fullName>
    </submittedName>
</protein>
<name>A0A8H4GZW8_9EURO</name>
<comment type="caution">
    <text evidence="1">The sequence shown here is derived from an EMBL/GenBank/DDBJ whole genome shotgun (WGS) entry which is preliminary data.</text>
</comment>
<organism evidence="1 2">
    <name type="scientific">Aspergillus fumigatiaffinis</name>
    <dbReference type="NCBI Taxonomy" id="340414"/>
    <lineage>
        <taxon>Eukaryota</taxon>
        <taxon>Fungi</taxon>
        <taxon>Dikarya</taxon>
        <taxon>Ascomycota</taxon>
        <taxon>Pezizomycotina</taxon>
        <taxon>Eurotiomycetes</taxon>
        <taxon>Eurotiomycetidae</taxon>
        <taxon>Eurotiales</taxon>
        <taxon>Aspergillaceae</taxon>
        <taxon>Aspergillus</taxon>
        <taxon>Aspergillus subgen. Fumigati</taxon>
    </lineage>
</organism>
<dbReference type="AlphaFoldDB" id="A0A8H4GZW8"/>
<sequence>MSDFKFNGQKANADLFASIAKLLDANDIPNVMWGPYVLARFGAPLVHDEFAFVIPDQHIDRAREVLLAANFISCPQGDDCHFVQPIFHHPHSYAHFILEEEAQQRRDHEGQAGFWHPVRLELHKKSRLLWTLPDIPLGAPAPDDPNYMLVTDDRLDEYGPRMQLGRVPYTHYPIKIPTLPRYAESLAYGYLRNRGPAGEGHSLRAGFFLYDLGYIAEYCKLDPADLEPRIRRFWRIWDNPRSSQPLFRYSARLAAELREANFFPQEDPEDEQQSE</sequence>
<dbReference type="Proteomes" id="UP000653565">
    <property type="component" value="Unassembled WGS sequence"/>
</dbReference>
<dbReference type="EMBL" id="JAAAPX010000110">
    <property type="protein sequence ID" value="KAF4230975.1"/>
    <property type="molecule type" value="Genomic_DNA"/>
</dbReference>
<proteinExistence type="predicted"/>
<reference evidence="1" key="1">
    <citation type="journal article" date="2020" name="bioRxiv">
        <title>Genomic and phenotypic heterogeneity of clinical isolates of the human pathogens Aspergillus fumigatus, Aspergillus lentulus and Aspergillus fumigatiaffinis.</title>
        <authorList>
            <person name="dos Santos R.A.C."/>
            <person name="Steenwyk J.L."/>
            <person name="Rivero-Menendez O."/>
            <person name="Mead M.E."/>
            <person name="Silva L.P."/>
            <person name="Bastos R.W."/>
            <person name="Alastruey-Izquierdo A."/>
            <person name="Goldman G.H."/>
            <person name="Rokas A."/>
        </authorList>
    </citation>
    <scope>NUCLEOTIDE SEQUENCE</scope>
    <source>
        <strain evidence="1">CNM-CM6805</strain>
    </source>
</reference>
<reference evidence="1" key="2">
    <citation type="submission" date="2020-04" db="EMBL/GenBank/DDBJ databases">
        <authorList>
            <person name="Santos R.A.C."/>
            <person name="Steenwyk J.L."/>
            <person name="Rivero-Menendez O."/>
            <person name="Mead M.E."/>
            <person name="Silva L.P."/>
            <person name="Bastos R.W."/>
            <person name="Alastruey-Izquierdo A."/>
            <person name="Goldman G.H."/>
            <person name="Rokas A."/>
        </authorList>
    </citation>
    <scope>NUCLEOTIDE SEQUENCE</scope>
    <source>
        <strain evidence="1">CNM-CM6805</strain>
    </source>
</reference>
<accession>A0A8H4GZW8</accession>
<evidence type="ECO:0000313" key="1">
    <source>
        <dbReference type="EMBL" id="KAF4230975.1"/>
    </source>
</evidence>
<evidence type="ECO:0000313" key="2">
    <source>
        <dbReference type="Proteomes" id="UP000653565"/>
    </source>
</evidence>
<keyword evidence="2" id="KW-1185">Reference proteome</keyword>
<dbReference type="OrthoDB" id="4499271at2759"/>
<gene>
    <name evidence="1" type="ORF">CNMCM6805_000498</name>
</gene>